<accession>A0ACC0ILV3</accession>
<keyword evidence="2" id="KW-1185">Reference proteome</keyword>
<reference evidence="1 2" key="1">
    <citation type="journal article" date="2022" name="Plant J.">
        <title>Chromosome-level genome of Camellia lanceoleosa provides a valuable resource for understanding genome evolution and self-incompatibility.</title>
        <authorList>
            <person name="Gong W."/>
            <person name="Xiao S."/>
            <person name="Wang L."/>
            <person name="Liao Z."/>
            <person name="Chang Y."/>
            <person name="Mo W."/>
            <person name="Hu G."/>
            <person name="Li W."/>
            <person name="Zhao G."/>
            <person name="Zhu H."/>
            <person name="Hu X."/>
            <person name="Ji K."/>
            <person name="Xiang X."/>
            <person name="Song Q."/>
            <person name="Yuan D."/>
            <person name="Jin S."/>
            <person name="Zhang L."/>
        </authorList>
    </citation>
    <scope>NUCLEOTIDE SEQUENCE [LARGE SCALE GENOMIC DNA]</scope>
    <source>
        <strain evidence="1">SQ_2022a</strain>
    </source>
</reference>
<gene>
    <name evidence="1" type="ORF">LOK49_LG02G00478</name>
</gene>
<comment type="caution">
    <text evidence="1">The sequence shown here is derived from an EMBL/GenBank/DDBJ whole genome shotgun (WGS) entry which is preliminary data.</text>
</comment>
<dbReference type="EMBL" id="CM045760">
    <property type="protein sequence ID" value="KAI8025121.1"/>
    <property type="molecule type" value="Genomic_DNA"/>
</dbReference>
<evidence type="ECO:0000313" key="2">
    <source>
        <dbReference type="Proteomes" id="UP001060215"/>
    </source>
</evidence>
<protein>
    <submittedName>
        <fullName evidence="1">Uncharacterized protein</fullName>
    </submittedName>
</protein>
<dbReference type="Proteomes" id="UP001060215">
    <property type="component" value="Chromosome 3"/>
</dbReference>
<sequence length="696" mass="78658">MLEPFLDPAITQIKSTIAFGNVSSVFQENQEHNRAIALNVIRTAVRKPAVLPSLESEWRRGSVAPSVLLSILEPRMQLPPEIDHCKYSISEPLGQETVNVSPLSSVPRSGGASSKFNNQDEADGKTDASDTGAKMDIFEDISFFFAPSELRSMALTSVSGSPDRKSLDSKHGNISTEEKYVEKTINNLVNNRLVLGAGCAAEYYNLHADYMQLINYRDCELRASEFRRLALDLHSRHDITPEDHDAAIDALLLAAECYVNPFFMVSCRDVPKYLERRRDKVVLQILLEAAELDRTYQKTMSDGKSSLFYAEENKEVLSLSQHDIVSADAITLVQQNQALLCNLLIQCLQKEQHSMHEILMQSLLFVLQSATKLFCSPEDEKDHLLTKNNYYKGFVAKNAKAIILYTLEAIVIEHMEALVPEIWYKCLTRAMALLVDYVPFSERHQLQSLLASTDTILCGLGKFAHSTFEGPSVQLSLALLASVCLHSSAEDIYLIPQVVWRNIETLGMSNTEGKPGDLEKKACQVLCKLNTKGMRLKRESLLLLCTNREIIENHILACKNLKEVLSSSSSEQPNPDFANTRESILQVLANLTSVRSYFDLFSKKIDQKVMELEEAEMELDLLEKEQAVQESSNDRKEWCQLPSLDTYAKDDDRLQQIKDSIQHLEQSKIREEIIGRWQKKLLVRRACQKYLEEAAL</sequence>
<proteinExistence type="predicted"/>
<evidence type="ECO:0000313" key="1">
    <source>
        <dbReference type="EMBL" id="KAI8025121.1"/>
    </source>
</evidence>
<organism evidence="1 2">
    <name type="scientific">Camellia lanceoleosa</name>
    <dbReference type="NCBI Taxonomy" id="1840588"/>
    <lineage>
        <taxon>Eukaryota</taxon>
        <taxon>Viridiplantae</taxon>
        <taxon>Streptophyta</taxon>
        <taxon>Embryophyta</taxon>
        <taxon>Tracheophyta</taxon>
        <taxon>Spermatophyta</taxon>
        <taxon>Magnoliopsida</taxon>
        <taxon>eudicotyledons</taxon>
        <taxon>Gunneridae</taxon>
        <taxon>Pentapetalae</taxon>
        <taxon>asterids</taxon>
        <taxon>Ericales</taxon>
        <taxon>Theaceae</taxon>
        <taxon>Camellia</taxon>
    </lineage>
</organism>
<name>A0ACC0ILV3_9ERIC</name>